<feature type="coiled-coil region" evidence="1">
    <location>
        <begin position="53"/>
        <end position="90"/>
    </location>
</feature>
<dbReference type="EMBL" id="JDRX01000038">
    <property type="protein sequence ID" value="KGN00163.1"/>
    <property type="molecule type" value="Genomic_DNA"/>
</dbReference>
<protein>
    <recommendedName>
        <fullName evidence="5">DUF4446 domain-containing protein</fullName>
    </recommendedName>
</protein>
<keyword evidence="1" id="KW-0175">Coiled coil</keyword>
<dbReference type="Proteomes" id="UP000030016">
    <property type="component" value="Unassembled WGS sequence"/>
</dbReference>
<evidence type="ECO:0008006" key="5">
    <source>
        <dbReference type="Google" id="ProtNLM"/>
    </source>
</evidence>
<evidence type="ECO:0000256" key="2">
    <source>
        <dbReference type="SAM" id="Phobius"/>
    </source>
</evidence>
<dbReference type="Pfam" id="PF14584">
    <property type="entry name" value="DUF4446"/>
    <property type="match status" value="1"/>
</dbReference>
<reference evidence="3 4" key="1">
    <citation type="submission" date="2014-01" db="EMBL/GenBank/DDBJ databases">
        <title>Plasmidome dynamics in the species complex Clostridium novyi sensu lato converts strains of independent lineages into distinctly different pathogens.</title>
        <authorList>
            <person name="Skarin H."/>
            <person name="Segerman B."/>
        </authorList>
    </citation>
    <scope>NUCLEOTIDE SEQUENCE [LARGE SCALE GENOMIC DNA]</scope>
    <source>
        <strain evidence="3 4">4570</strain>
    </source>
</reference>
<keyword evidence="2" id="KW-0472">Membrane</keyword>
<comment type="caution">
    <text evidence="3">The sequence shown here is derived from an EMBL/GenBank/DDBJ whole genome shotgun (WGS) entry which is preliminary data.</text>
</comment>
<feature type="transmembrane region" description="Helical" evidence="2">
    <location>
        <begin position="14"/>
        <end position="34"/>
    </location>
</feature>
<evidence type="ECO:0000313" key="4">
    <source>
        <dbReference type="Proteomes" id="UP000030016"/>
    </source>
</evidence>
<dbReference type="AlphaFoldDB" id="A0AA88ZPV7"/>
<dbReference type="RefSeq" id="WP_039250881.1">
    <property type="nucleotide sequence ID" value="NZ_JDRX01000038.1"/>
</dbReference>
<sequence length="168" mass="19105">MKQIMTHLISVQPYIILGLIVVVVILLIMMLALLKSISKLEKRQRRLTRGMNNKNLEEIITSYLDKIDEVKEESNEVKQQQQELSETLSKCVQRVGIVRYKAFEDVGSDLSFSIALLDSNNDGVVITGIYGRNDSTVYAKPIDKGISRYDLSQEEQEVLIKASENIEE</sequence>
<keyword evidence="2" id="KW-1133">Transmembrane helix</keyword>
<name>A0AA88ZPV7_CLONO</name>
<accession>A0AA88ZPV7</accession>
<proteinExistence type="predicted"/>
<dbReference type="InterPro" id="IPR027981">
    <property type="entry name" value="DUF4446"/>
</dbReference>
<evidence type="ECO:0000256" key="1">
    <source>
        <dbReference type="SAM" id="Coils"/>
    </source>
</evidence>
<evidence type="ECO:0000313" key="3">
    <source>
        <dbReference type="EMBL" id="KGN00163.1"/>
    </source>
</evidence>
<keyword evidence="2" id="KW-0812">Transmembrane</keyword>
<gene>
    <name evidence="3" type="ORF">Z969_10070</name>
</gene>
<organism evidence="3 4">
    <name type="scientific">Clostridium novyi A str. 4570</name>
    <dbReference type="NCBI Taxonomy" id="1444290"/>
    <lineage>
        <taxon>Bacteria</taxon>
        <taxon>Bacillati</taxon>
        <taxon>Bacillota</taxon>
        <taxon>Clostridia</taxon>
        <taxon>Eubacteriales</taxon>
        <taxon>Clostridiaceae</taxon>
        <taxon>Clostridium</taxon>
    </lineage>
</organism>